<dbReference type="Gene3D" id="2.120.10.30">
    <property type="entry name" value="TolB, C-terminal domain"/>
    <property type="match status" value="1"/>
</dbReference>
<organism evidence="4 5">
    <name type="scientific">Pontimonas salivibrio</name>
    <dbReference type="NCBI Taxonomy" id="1159327"/>
    <lineage>
        <taxon>Bacteria</taxon>
        <taxon>Bacillati</taxon>
        <taxon>Actinomycetota</taxon>
        <taxon>Actinomycetes</taxon>
        <taxon>Micrococcales</taxon>
        <taxon>Microbacteriaceae</taxon>
        <taxon>Pontimonas</taxon>
    </lineage>
</organism>
<proteinExistence type="predicted"/>
<name>A0A2L2BNJ8_9MICO</name>
<evidence type="ECO:0000313" key="4">
    <source>
        <dbReference type="EMBL" id="AVG23245.1"/>
    </source>
</evidence>
<keyword evidence="2" id="KW-0732">Signal</keyword>
<feature type="signal peptide" evidence="2">
    <location>
        <begin position="1"/>
        <end position="23"/>
    </location>
</feature>
<evidence type="ECO:0000256" key="2">
    <source>
        <dbReference type="SAM" id="SignalP"/>
    </source>
</evidence>
<evidence type="ECO:0000256" key="1">
    <source>
        <dbReference type="SAM" id="MobiDB-lite"/>
    </source>
</evidence>
<evidence type="ECO:0000313" key="5">
    <source>
        <dbReference type="Proteomes" id="UP000243077"/>
    </source>
</evidence>
<gene>
    <name evidence="4" type="ORF">C3B54_11244</name>
</gene>
<protein>
    <submittedName>
        <fullName evidence="4">Aldose dehydrogenase</fullName>
    </submittedName>
</protein>
<dbReference type="PANTHER" id="PTHR19328">
    <property type="entry name" value="HEDGEHOG-INTERACTING PROTEIN"/>
    <property type="match status" value="1"/>
</dbReference>
<dbReference type="RefSeq" id="WP_104912882.1">
    <property type="nucleotide sequence ID" value="NZ_CP026923.1"/>
</dbReference>
<dbReference type="KEGG" id="psai:C3B54_11244"/>
<dbReference type="Proteomes" id="UP000243077">
    <property type="component" value="Chromosome"/>
</dbReference>
<dbReference type="PANTHER" id="PTHR19328:SF75">
    <property type="entry name" value="ALDOSE SUGAR DEHYDROGENASE YLII"/>
    <property type="match status" value="1"/>
</dbReference>
<dbReference type="InterPro" id="IPR011041">
    <property type="entry name" value="Quinoprot_gluc/sorb_DH_b-prop"/>
</dbReference>
<dbReference type="AlphaFoldDB" id="A0A2L2BNJ8"/>
<feature type="region of interest" description="Disordered" evidence="1">
    <location>
        <begin position="23"/>
        <end position="56"/>
    </location>
</feature>
<dbReference type="OrthoDB" id="9770043at2"/>
<feature type="domain" description="Glucose/Sorbosone dehydrogenase" evidence="3">
    <location>
        <begin position="234"/>
        <end position="469"/>
    </location>
</feature>
<dbReference type="SUPFAM" id="SSF50952">
    <property type="entry name" value="Soluble quinoprotein glucose dehydrogenase"/>
    <property type="match status" value="1"/>
</dbReference>
<dbReference type="PROSITE" id="PS51257">
    <property type="entry name" value="PROKAR_LIPOPROTEIN"/>
    <property type="match status" value="1"/>
</dbReference>
<accession>A0A2L2BNJ8</accession>
<evidence type="ECO:0000259" key="3">
    <source>
        <dbReference type="Pfam" id="PF07995"/>
    </source>
</evidence>
<dbReference type="InterPro" id="IPR012938">
    <property type="entry name" value="Glc/Sorbosone_DH"/>
</dbReference>
<reference evidence="4 5" key="1">
    <citation type="submission" date="2018-02" db="EMBL/GenBank/DDBJ databases">
        <title>Complete genome of the streamlined marine actinobacterium Pontimonas salivibrio CL-TW6 adapted to coastal planktonic lifestype.</title>
        <authorList>
            <person name="Cho B.C."/>
            <person name="Hardies S.C."/>
            <person name="Jang G.I."/>
            <person name="Hwang C.Y."/>
        </authorList>
    </citation>
    <scope>NUCLEOTIDE SEQUENCE [LARGE SCALE GENOMIC DNA]</scope>
    <source>
        <strain evidence="4 5">CL-TW6</strain>
    </source>
</reference>
<feature type="chain" id="PRO_5014882348" evidence="2">
    <location>
        <begin position="24"/>
        <end position="476"/>
    </location>
</feature>
<dbReference type="Pfam" id="PF07995">
    <property type="entry name" value="GSDH"/>
    <property type="match status" value="1"/>
</dbReference>
<keyword evidence="5" id="KW-1185">Reference proteome</keyword>
<dbReference type="EMBL" id="CP026923">
    <property type="protein sequence ID" value="AVG23245.1"/>
    <property type="molecule type" value="Genomic_DNA"/>
</dbReference>
<dbReference type="InterPro" id="IPR011042">
    <property type="entry name" value="6-blade_b-propeller_TolB-like"/>
</dbReference>
<sequence>MMRIGFGLIAIAVLLAGCQPAPIDPPDAPVEQTPEESAEESSPPDGSETGTARTGFQPAATPVFCSEFDPGNLEWFELGLGGPRDLVSSEGSELSVQRASLPSTDSERYNTIAEICPGFHLVSTHVGDTKILSVDEGRFADTANLTPAGSLNNPADAGVIGGGPTWGFRDSLVAGDYLYLSDAVLDVEQQCVSVAIHRVAVEEVLTVDDATTDVIYTSTPCVSYTDDYRARAPLKVHLGGALAYRGSSDELYLTIGDMHLGSSTIGQAEAIGVDNVEKDYALLRDDTAAISAVVAISDPAQSAQSRVFAKGLRNSLGITVVRTDRLWLTDHGPQGGDELNLIEEGADYGWPLTSEGQPYDRSNYPDDPNSLPAPWLDIYLSQQEGTVDPATSWSPAIAPTAIIQYPEGATGIANWAGDLLIGSLRGQALIRLALTPESTITEDRVELGERIRDMVVTPGGQILAVTDSSRLLVVSG</sequence>